<proteinExistence type="predicted"/>
<evidence type="ECO:0000313" key="3">
    <source>
        <dbReference type="Proteomes" id="UP000297280"/>
    </source>
</evidence>
<dbReference type="PANTHER" id="PTHR42339:SF1">
    <property type="entry name" value="HISTONE H1"/>
    <property type="match status" value="1"/>
</dbReference>
<comment type="caution">
    <text evidence="2">The sequence shown here is derived from an EMBL/GenBank/DDBJ whole genome shotgun (WGS) entry which is preliminary data.</text>
</comment>
<protein>
    <recommendedName>
        <fullName evidence="1">DUF7726 domain-containing protein</fullName>
    </recommendedName>
</protein>
<organism evidence="2 3">
    <name type="scientific">Botrytis porri</name>
    <dbReference type="NCBI Taxonomy" id="87229"/>
    <lineage>
        <taxon>Eukaryota</taxon>
        <taxon>Fungi</taxon>
        <taxon>Dikarya</taxon>
        <taxon>Ascomycota</taxon>
        <taxon>Pezizomycotina</taxon>
        <taxon>Leotiomycetes</taxon>
        <taxon>Helotiales</taxon>
        <taxon>Sclerotiniaceae</taxon>
        <taxon>Botrytis</taxon>
    </lineage>
</organism>
<evidence type="ECO:0000259" key="1">
    <source>
        <dbReference type="Pfam" id="PF24852"/>
    </source>
</evidence>
<name>A0A4Z1KH64_9HELO</name>
<dbReference type="AlphaFoldDB" id="A0A4Z1KH64"/>
<dbReference type="PANTHER" id="PTHR42339">
    <property type="entry name" value="HISTONE H1"/>
    <property type="match status" value="1"/>
</dbReference>
<keyword evidence="3" id="KW-1185">Reference proteome</keyword>
<dbReference type="Proteomes" id="UP000297280">
    <property type="component" value="Unassembled WGS sequence"/>
</dbReference>
<evidence type="ECO:0000313" key="2">
    <source>
        <dbReference type="EMBL" id="TGO84706.1"/>
    </source>
</evidence>
<dbReference type="InterPro" id="IPR056143">
    <property type="entry name" value="DUF7726"/>
</dbReference>
<reference evidence="2 3" key="1">
    <citation type="submission" date="2017-12" db="EMBL/GenBank/DDBJ databases">
        <title>Comparative genomics of Botrytis spp.</title>
        <authorList>
            <person name="Valero-Jimenez C.A."/>
            <person name="Tapia P."/>
            <person name="Veloso J."/>
            <person name="Silva-Moreno E."/>
            <person name="Staats M."/>
            <person name="Valdes J.H."/>
            <person name="Van Kan J.A.L."/>
        </authorList>
    </citation>
    <scope>NUCLEOTIDE SEQUENCE [LARGE SCALE GENOMIC DNA]</scope>
    <source>
        <strain evidence="2 3">MUCL3349</strain>
    </source>
</reference>
<sequence>MHSSPAKKKRLSKAAGPYDVSRIELGGDDTGSVPIYDSCHEIRKEIKAFFRDVSPNESAFCRESAKTFPDGRRVLTKTLDNSMKQKDPHGNQSPAYNAAYVFFEQTRIYDCESKVRIMKTRKRVWARRVNIPSRCHVSMDRISEGGHVEKSSLDNMGKGVDLGSIAVDHVHCRRGL</sequence>
<feature type="domain" description="DUF7726" evidence="1">
    <location>
        <begin position="33"/>
        <end position="107"/>
    </location>
</feature>
<accession>A0A4Z1KH64</accession>
<gene>
    <name evidence="2" type="ORF">BPOR_0475g00090</name>
</gene>
<dbReference type="OrthoDB" id="2592504at2759"/>
<dbReference type="EMBL" id="PQXO01000474">
    <property type="protein sequence ID" value="TGO84706.1"/>
    <property type="molecule type" value="Genomic_DNA"/>
</dbReference>
<dbReference type="Pfam" id="PF24852">
    <property type="entry name" value="DUF7726"/>
    <property type="match status" value="1"/>
</dbReference>